<organism evidence="3">
    <name type="scientific">Wollemia nobilis</name>
    <dbReference type="NCBI Taxonomy" id="56998"/>
    <lineage>
        <taxon>Eukaryota</taxon>
        <taxon>Viridiplantae</taxon>
        <taxon>Streptophyta</taxon>
        <taxon>Embryophyta</taxon>
        <taxon>Tracheophyta</taxon>
        <taxon>Spermatophyta</taxon>
        <taxon>Pinopsida</taxon>
        <taxon>Pinidae</taxon>
        <taxon>Conifers II</taxon>
        <taxon>Araucariales</taxon>
        <taxon>Araucariaceae</taxon>
        <taxon>Wollemia</taxon>
    </lineage>
</organism>
<dbReference type="Gene3D" id="1.10.3970.10">
    <property type="entry name" value="BSD domain"/>
    <property type="match status" value="1"/>
</dbReference>
<evidence type="ECO:0000313" key="3">
    <source>
        <dbReference type="EMBL" id="JAG85341.1"/>
    </source>
</evidence>
<dbReference type="AlphaFoldDB" id="A0A0C9RG36"/>
<feature type="compositionally biased region" description="Acidic residues" evidence="1">
    <location>
        <begin position="405"/>
        <end position="419"/>
    </location>
</feature>
<accession>A0A0C9RG36</accession>
<feature type="compositionally biased region" description="Basic and acidic residues" evidence="1">
    <location>
        <begin position="76"/>
        <end position="85"/>
    </location>
</feature>
<feature type="region of interest" description="Disordered" evidence="1">
    <location>
        <begin position="278"/>
        <end position="300"/>
    </location>
</feature>
<dbReference type="InterPro" id="IPR005607">
    <property type="entry name" value="BSD_dom"/>
</dbReference>
<sequence length="419" mass="46349">MSWLVRSLTAPFQDQEQQHVNHDGVDAEENRSPNPNENERERIAGGVKEDLSELTNTLRRQLWGVAQFIAPPPAAKSDDPKSKSDEGDDALDENSVGIRTGDLPGRVKAGFSRIMQSLALDEDDFGGSAKPPNFSASLTEISRFASSFLPSNMGKLSEEEEGRVVGLTEEVVSFAVQISQHPATWLDFPLDREDGQDFDMSDVQQEHALAVESYVPSLAALRIDLCPGYMSENRFWMIYFVLIHPRLSKEDALLLSTPQVLEARALLSQELQRRNMAESGKDVRGLDLTEGTSPLIPQEQKDEHALQTIKNHEKVDISNSTSLPTTTLVTGNDVEGVHKLSSVSEISSQTNSNKEPPLQNEDMVMGISNDVDLKYDDEDIEGENWWQDESGGNEEAESSAAQLGNEEDVSFSDLEDDDT</sequence>
<feature type="region of interest" description="Disordered" evidence="1">
    <location>
        <begin position="372"/>
        <end position="419"/>
    </location>
</feature>
<dbReference type="PANTHER" id="PTHR31923">
    <property type="entry name" value="BSD DOMAIN-CONTAINING PROTEIN"/>
    <property type="match status" value="1"/>
</dbReference>
<feature type="domain" description="BSD" evidence="2">
    <location>
        <begin position="195"/>
        <end position="247"/>
    </location>
</feature>
<dbReference type="Pfam" id="PF03909">
    <property type="entry name" value="BSD"/>
    <property type="match status" value="1"/>
</dbReference>
<name>A0A0C9RG36_9CONI</name>
<protein>
    <submittedName>
        <fullName evidence="3">TSA: Wollemia nobilis Ref_Wollemi_Transcript_28839_1745 transcribed RNA sequence</fullName>
    </submittedName>
</protein>
<feature type="region of interest" description="Disordered" evidence="1">
    <location>
        <begin position="70"/>
        <end position="99"/>
    </location>
</feature>
<reference evidence="3" key="1">
    <citation type="submission" date="2015-02" db="EMBL/GenBank/DDBJ databases">
        <title>A transcriptome of Wollemia nobilis - a relic of Gondwana.</title>
        <authorList>
            <person name="Chia J.Y."/>
            <person name="Leong Y.S."/>
            <person name="Abdul Karim S."/>
            <person name="Wan Azmi N."/>
            <person name="Hercus R."/>
            <person name="Croft L."/>
        </authorList>
    </citation>
    <scope>NUCLEOTIDE SEQUENCE</scope>
    <source>
        <strain evidence="3">MaeBrown</strain>
        <tissue evidence="3">Leaf</tissue>
    </source>
</reference>
<evidence type="ECO:0000256" key="1">
    <source>
        <dbReference type="SAM" id="MobiDB-lite"/>
    </source>
</evidence>
<feature type="compositionally biased region" description="Basic and acidic residues" evidence="1">
    <location>
        <begin position="16"/>
        <end position="48"/>
    </location>
</feature>
<dbReference type="PROSITE" id="PS50858">
    <property type="entry name" value="BSD"/>
    <property type="match status" value="1"/>
</dbReference>
<evidence type="ECO:0000259" key="2">
    <source>
        <dbReference type="PROSITE" id="PS50858"/>
    </source>
</evidence>
<feature type="region of interest" description="Disordered" evidence="1">
    <location>
        <begin position="1"/>
        <end position="48"/>
    </location>
</feature>
<dbReference type="PANTHER" id="PTHR31923:SF4">
    <property type="entry name" value="BSD DOMAIN-CONTAINING PROTEIN"/>
    <property type="match status" value="1"/>
</dbReference>
<dbReference type="SUPFAM" id="SSF140383">
    <property type="entry name" value="BSD domain-like"/>
    <property type="match status" value="1"/>
</dbReference>
<dbReference type="InterPro" id="IPR035925">
    <property type="entry name" value="BSD_dom_sf"/>
</dbReference>
<dbReference type="SMART" id="SM00751">
    <property type="entry name" value="BSD"/>
    <property type="match status" value="1"/>
</dbReference>
<proteinExistence type="predicted"/>
<dbReference type="EMBL" id="GCHU01028620">
    <property type="protein sequence ID" value="JAG85341.1"/>
    <property type="molecule type" value="Transcribed_RNA"/>
</dbReference>
<feature type="region of interest" description="Disordered" evidence="1">
    <location>
        <begin position="343"/>
        <end position="362"/>
    </location>
</feature>
<feature type="compositionally biased region" description="Polar residues" evidence="1">
    <location>
        <begin position="343"/>
        <end position="354"/>
    </location>
</feature>
<feature type="compositionally biased region" description="Basic and acidic residues" evidence="1">
    <location>
        <begin position="278"/>
        <end position="287"/>
    </location>
</feature>